<evidence type="ECO:0000256" key="7">
    <source>
        <dbReference type="SAM" id="MobiDB-lite"/>
    </source>
</evidence>
<dbReference type="GO" id="GO:0005634">
    <property type="term" value="C:nucleus"/>
    <property type="evidence" value="ECO:0007669"/>
    <property type="project" value="UniProtKB-SubCell"/>
</dbReference>
<dbReference type="PRINTS" id="PR00503">
    <property type="entry name" value="BROMODOMAIN"/>
</dbReference>
<dbReference type="GO" id="GO:0006325">
    <property type="term" value="P:chromatin organization"/>
    <property type="evidence" value="ECO:0007669"/>
    <property type="project" value="UniProtKB-ARBA"/>
</dbReference>
<keyword evidence="10" id="KW-1185">Reference proteome</keyword>
<evidence type="ECO:0000256" key="3">
    <source>
        <dbReference type="ARBA" id="ARBA00023117"/>
    </source>
</evidence>
<dbReference type="Proteomes" id="UP000006352">
    <property type="component" value="Unassembled WGS sequence"/>
</dbReference>
<dbReference type="InterPro" id="IPR001487">
    <property type="entry name" value="Bromodomain"/>
</dbReference>
<name>J4HVS3_9APHY</name>
<keyword evidence="2" id="KW-0805">Transcription regulation</keyword>
<dbReference type="AlphaFoldDB" id="J4HVS3"/>
<reference evidence="9 10" key="1">
    <citation type="journal article" date="2012" name="Appl. Environ. Microbiol.">
        <title>Short-read sequencing for genomic analysis of the brown rot fungus Fibroporia radiculosa.</title>
        <authorList>
            <person name="Tang J.D."/>
            <person name="Perkins A.D."/>
            <person name="Sonstegard T.S."/>
            <person name="Schroeder S.G."/>
            <person name="Burgess S.C."/>
            <person name="Diehl S.V."/>
        </authorList>
    </citation>
    <scope>NUCLEOTIDE SEQUENCE [LARGE SCALE GENOMIC DNA]</scope>
    <source>
        <strain evidence="9 10">TFFH 294</strain>
    </source>
</reference>
<dbReference type="InterPro" id="IPR009072">
    <property type="entry name" value="Histone-fold"/>
</dbReference>
<feature type="region of interest" description="Disordered" evidence="7">
    <location>
        <begin position="739"/>
        <end position="837"/>
    </location>
</feature>
<proteinExistence type="predicted"/>
<dbReference type="EMBL" id="HE797013">
    <property type="protein sequence ID" value="CCM01012.1"/>
    <property type="molecule type" value="Genomic_DNA"/>
</dbReference>
<dbReference type="InParanoid" id="J4HVS3"/>
<gene>
    <name evidence="9" type="ORF">FIBRA_03060</name>
</gene>
<feature type="region of interest" description="Disordered" evidence="7">
    <location>
        <begin position="702"/>
        <end position="724"/>
    </location>
</feature>
<keyword evidence="5" id="KW-0539">Nucleus</keyword>
<dbReference type="HOGENOM" id="CLU_006198_1_0_1"/>
<dbReference type="Gene3D" id="1.10.20.10">
    <property type="entry name" value="Histone, subunit A"/>
    <property type="match status" value="1"/>
</dbReference>
<feature type="region of interest" description="Disordered" evidence="7">
    <location>
        <begin position="646"/>
        <end position="678"/>
    </location>
</feature>
<dbReference type="GO" id="GO:0046982">
    <property type="term" value="F:protein heterodimerization activity"/>
    <property type="evidence" value="ECO:0007669"/>
    <property type="project" value="InterPro"/>
</dbReference>
<dbReference type="InterPro" id="IPR036427">
    <property type="entry name" value="Bromodomain-like_sf"/>
</dbReference>
<evidence type="ECO:0000313" key="9">
    <source>
        <dbReference type="EMBL" id="CCM01012.1"/>
    </source>
</evidence>
<dbReference type="GO" id="GO:0005198">
    <property type="term" value="F:structural molecule activity"/>
    <property type="evidence" value="ECO:0007669"/>
    <property type="project" value="TreeGrafter"/>
</dbReference>
<dbReference type="SUPFAM" id="SSF47370">
    <property type="entry name" value="Bromodomain"/>
    <property type="match status" value="1"/>
</dbReference>
<keyword evidence="4" id="KW-0804">Transcription</keyword>
<evidence type="ECO:0000256" key="2">
    <source>
        <dbReference type="ARBA" id="ARBA00023015"/>
    </source>
</evidence>
<evidence type="ECO:0000256" key="5">
    <source>
        <dbReference type="ARBA" id="ARBA00023242"/>
    </source>
</evidence>
<dbReference type="PANTHER" id="PTHR47343:SF1">
    <property type="entry name" value="TRANSCRIPTIONAL ACTIVATOR SPT7"/>
    <property type="match status" value="1"/>
</dbReference>
<accession>J4HVS3</accession>
<evidence type="ECO:0000256" key="1">
    <source>
        <dbReference type="ARBA" id="ARBA00004123"/>
    </source>
</evidence>
<evidence type="ECO:0000256" key="6">
    <source>
        <dbReference type="PROSITE-ProRule" id="PRU00035"/>
    </source>
</evidence>
<protein>
    <recommendedName>
        <fullName evidence="8">Bromo domain-containing protein</fullName>
    </recommendedName>
</protein>
<dbReference type="PROSITE" id="PS50014">
    <property type="entry name" value="BROMODOMAIN_2"/>
    <property type="match status" value="1"/>
</dbReference>
<organism evidence="9 10">
    <name type="scientific">Fibroporia radiculosa</name>
    <dbReference type="NCBI Taxonomy" id="599839"/>
    <lineage>
        <taxon>Eukaryota</taxon>
        <taxon>Fungi</taxon>
        <taxon>Dikarya</taxon>
        <taxon>Basidiomycota</taxon>
        <taxon>Agaricomycotina</taxon>
        <taxon>Agaricomycetes</taxon>
        <taxon>Polyporales</taxon>
        <taxon>Fibroporiaceae</taxon>
        <taxon>Fibroporia</taxon>
    </lineage>
</organism>
<evidence type="ECO:0000313" key="10">
    <source>
        <dbReference type="Proteomes" id="UP000006352"/>
    </source>
</evidence>
<dbReference type="GO" id="GO:0006357">
    <property type="term" value="P:regulation of transcription by RNA polymerase II"/>
    <property type="evidence" value="ECO:0007669"/>
    <property type="project" value="TreeGrafter"/>
</dbReference>
<dbReference type="GeneID" id="24095923"/>
<dbReference type="GO" id="GO:0000124">
    <property type="term" value="C:SAGA complex"/>
    <property type="evidence" value="ECO:0007669"/>
    <property type="project" value="InterPro"/>
</dbReference>
<dbReference type="FunCoup" id="J4HVS3">
    <property type="interactions" value="16"/>
</dbReference>
<evidence type="ECO:0000259" key="8">
    <source>
        <dbReference type="PROSITE" id="PS50014"/>
    </source>
</evidence>
<dbReference type="PROSITE" id="PS00633">
    <property type="entry name" value="BROMODOMAIN_1"/>
    <property type="match status" value="1"/>
</dbReference>
<feature type="compositionally biased region" description="Pro residues" evidence="7">
    <location>
        <begin position="663"/>
        <end position="676"/>
    </location>
</feature>
<feature type="region of interest" description="Disordered" evidence="7">
    <location>
        <begin position="1"/>
        <end position="32"/>
    </location>
</feature>
<dbReference type="Pfam" id="PF00439">
    <property type="entry name" value="Bromodomain"/>
    <property type="match status" value="1"/>
</dbReference>
<dbReference type="GO" id="GO:0046695">
    <property type="term" value="C:SLIK (SAGA-like) complex"/>
    <property type="evidence" value="ECO:0007669"/>
    <property type="project" value="InterPro"/>
</dbReference>
<dbReference type="InterPro" id="IPR037782">
    <property type="entry name" value="Spt7"/>
</dbReference>
<dbReference type="CDD" id="cd22927">
    <property type="entry name" value="HFD_SPT7"/>
    <property type="match status" value="1"/>
</dbReference>
<dbReference type="PANTHER" id="PTHR47343">
    <property type="entry name" value="TRANSCRIPTIONAL ACTIVATOR SPT7"/>
    <property type="match status" value="1"/>
</dbReference>
<keyword evidence="3 6" id="KW-0103">Bromodomain</keyword>
<feature type="domain" description="Bromo" evidence="8">
    <location>
        <begin position="99"/>
        <end position="169"/>
    </location>
</feature>
<evidence type="ECO:0000256" key="4">
    <source>
        <dbReference type="ARBA" id="ARBA00023163"/>
    </source>
</evidence>
<dbReference type="InterPro" id="IPR018359">
    <property type="entry name" value="Bromodomain_CS"/>
</dbReference>
<sequence length="837" mass="92272">MPPQLVSARHLAKNSKRSSKRHLVSLPPPPRDAHELRMNNLLRTLTENQVRSAQHPTDLKLLLSAVKDSRRQSHDVSKLSDAFYDSLEGLLLDLRTVTLDNRDSEAFLKPVSRTEVPDYYIVIATPMDLQTMLKKVKQKQYKSKKEFKDDLDLIWSNCFTYNATENHPLRLCAKRLKVKAEQLLKNITDWKERVDPAIPTNIPQFTALPGPNGVSANGHARYPPPTISKAPSPGKAIPKIPGSRKARGHLQFEDALAITRSPAGMSSFARLDHALDQRLNALNSADSGFFGLEEQLNEFIVASDDETDAVLEEVTLKTIDGDTGAKRKLNGFIDNRPRKRVRTHRLEDKDVVELWWDALQSDDLIGNGLPNLVCASSEPIPTLPPPIDINDPPRETTVRHRKKKKLGPSTTTLLYHMNNNIRTLRRVRTTHAKFAILSQNSEEGAAPVMPFDPVEELDDVIDEQPWKPMGSGIEIGEKSADNCLHWMGGKVLEHAGFQGTSKVALDVLTSVTSEYLLNVGRTIRFLTDKYARKMTPEEIILHTLFESGTTRIYELERYIKDDVVRYGSRLTELEKKLANAYREATAEEAWDDDALFQIADDEEEDGQFVMGNFAESFGEDFLGLRELGIAAEFGLSSLTIPKKLLKGKSKQGHTEDSSAAKPSEPPPPFPPPPPLVPLDSRMVESQIGLLKPYYQQRLASLSAPSAPPSIPIPPPPYLADTSFAHPAPIPALIDANAVPIPLPDDAPSPSHTKIGPLGQIMKPASSTANSKKKSKGKVPNAPIPGPNGTLEGTPHDVLSPLAGDDAQRKPKPPMASTSKKKSSKGPDALPPVLMASA</sequence>
<feature type="compositionally biased region" description="Pro residues" evidence="7">
    <location>
        <begin position="705"/>
        <end position="717"/>
    </location>
</feature>
<dbReference type="InterPro" id="IPR006565">
    <property type="entry name" value="BTP"/>
</dbReference>
<comment type="subcellular location">
    <subcellularLocation>
        <location evidence="1">Nucleus</location>
    </subcellularLocation>
</comment>
<feature type="compositionally biased region" description="Basic residues" evidence="7">
    <location>
        <begin position="10"/>
        <end position="23"/>
    </location>
</feature>
<dbReference type="OrthoDB" id="21449at2759"/>
<dbReference type="STRING" id="599839.J4HVS3"/>
<dbReference type="SMART" id="SM00297">
    <property type="entry name" value="BROMO"/>
    <property type="match status" value="1"/>
</dbReference>
<dbReference type="Gene3D" id="1.20.920.10">
    <property type="entry name" value="Bromodomain-like"/>
    <property type="match status" value="1"/>
</dbReference>
<dbReference type="RefSeq" id="XP_012180295.1">
    <property type="nucleotide sequence ID" value="XM_012324905.1"/>
</dbReference>
<dbReference type="Pfam" id="PF07524">
    <property type="entry name" value="Bromo_TP"/>
    <property type="match status" value="1"/>
</dbReference>